<comment type="similarity">
    <text evidence="2">Belongs to the resistance-nodulation-cell division (RND) (TC 2.A.6) family. MmpL subfamily.</text>
</comment>
<feature type="transmembrane region" description="Helical" evidence="7">
    <location>
        <begin position="986"/>
        <end position="1016"/>
    </location>
</feature>
<dbReference type="Gene3D" id="1.20.1640.10">
    <property type="entry name" value="Multidrug efflux transporter AcrB transmembrane domain"/>
    <property type="match status" value="2"/>
</dbReference>
<comment type="subcellular location">
    <subcellularLocation>
        <location evidence="1">Cell membrane</location>
        <topology evidence="1">Multi-pass membrane protein</topology>
    </subcellularLocation>
</comment>
<keyword evidence="3" id="KW-1003">Cell membrane</keyword>
<evidence type="ECO:0000313" key="10">
    <source>
        <dbReference type="Proteomes" id="UP001623592"/>
    </source>
</evidence>
<feature type="transmembrane region" description="Helical" evidence="7">
    <location>
        <begin position="857"/>
        <end position="874"/>
    </location>
</feature>
<feature type="transmembrane region" description="Helical" evidence="7">
    <location>
        <begin position="177"/>
        <end position="193"/>
    </location>
</feature>
<evidence type="ECO:0000256" key="5">
    <source>
        <dbReference type="ARBA" id="ARBA00022989"/>
    </source>
</evidence>
<keyword evidence="6 7" id="KW-0472">Membrane</keyword>
<dbReference type="InterPro" id="IPR050545">
    <property type="entry name" value="Mycobact_MmpL"/>
</dbReference>
<name>A0ABW8TIF4_9CLOT</name>
<feature type="transmembrane region" description="Helical" evidence="7">
    <location>
        <begin position="881"/>
        <end position="905"/>
    </location>
</feature>
<dbReference type="Pfam" id="PF03176">
    <property type="entry name" value="MMPL"/>
    <property type="match status" value="2"/>
</dbReference>
<dbReference type="SUPFAM" id="SSF82866">
    <property type="entry name" value="Multidrug efflux transporter AcrB transmembrane domain"/>
    <property type="match status" value="2"/>
</dbReference>
<keyword evidence="5 7" id="KW-1133">Transmembrane helix</keyword>
<dbReference type="InterPro" id="IPR004869">
    <property type="entry name" value="MMPL_dom"/>
</dbReference>
<keyword evidence="10" id="KW-1185">Reference proteome</keyword>
<evidence type="ECO:0000256" key="2">
    <source>
        <dbReference type="ARBA" id="ARBA00010157"/>
    </source>
</evidence>
<accession>A0ABW8TIF4</accession>
<dbReference type="Gene3D" id="1.10.287.950">
    <property type="entry name" value="Methyl-accepting chemotaxis protein"/>
    <property type="match status" value="2"/>
</dbReference>
<dbReference type="RefSeq" id="WP_406787374.1">
    <property type="nucleotide sequence ID" value="NZ_JBJIAA010000007.1"/>
</dbReference>
<evidence type="ECO:0000256" key="4">
    <source>
        <dbReference type="ARBA" id="ARBA00022692"/>
    </source>
</evidence>
<evidence type="ECO:0000313" key="9">
    <source>
        <dbReference type="EMBL" id="MFL0250709.1"/>
    </source>
</evidence>
<comment type="caution">
    <text evidence="9">The sequence shown here is derived from an EMBL/GenBank/DDBJ whole genome shotgun (WGS) entry which is preliminary data.</text>
</comment>
<evidence type="ECO:0000256" key="7">
    <source>
        <dbReference type="SAM" id="Phobius"/>
    </source>
</evidence>
<feature type="transmembrane region" description="Helical" evidence="7">
    <location>
        <begin position="957"/>
        <end position="980"/>
    </location>
</feature>
<dbReference type="InterPro" id="IPR000731">
    <property type="entry name" value="SSD"/>
</dbReference>
<evidence type="ECO:0000256" key="1">
    <source>
        <dbReference type="ARBA" id="ARBA00004651"/>
    </source>
</evidence>
<gene>
    <name evidence="9" type="ORF">ACJDT4_09780</name>
</gene>
<protein>
    <submittedName>
        <fullName evidence="9">MMPL family transporter</fullName>
    </submittedName>
</protein>
<feature type="transmembrane region" description="Helical" evidence="7">
    <location>
        <begin position="308"/>
        <end position="330"/>
    </location>
</feature>
<dbReference type="PANTHER" id="PTHR33406:SF6">
    <property type="entry name" value="MEMBRANE PROTEIN YDGH-RELATED"/>
    <property type="match status" value="1"/>
</dbReference>
<evidence type="ECO:0000256" key="3">
    <source>
        <dbReference type="ARBA" id="ARBA00022475"/>
    </source>
</evidence>
<dbReference type="EMBL" id="JBJIAA010000007">
    <property type="protein sequence ID" value="MFL0250709.1"/>
    <property type="molecule type" value="Genomic_DNA"/>
</dbReference>
<keyword evidence="4 7" id="KW-0812">Transmembrane</keyword>
<dbReference type="PROSITE" id="PS50156">
    <property type="entry name" value="SSD"/>
    <property type="match status" value="1"/>
</dbReference>
<feature type="domain" description="SSD" evidence="8">
    <location>
        <begin position="200"/>
        <end position="332"/>
    </location>
</feature>
<organism evidence="9 10">
    <name type="scientific">Clostridium neuense</name>
    <dbReference type="NCBI Taxonomy" id="1728934"/>
    <lineage>
        <taxon>Bacteria</taxon>
        <taxon>Bacillati</taxon>
        <taxon>Bacillota</taxon>
        <taxon>Clostridia</taxon>
        <taxon>Eubacteriales</taxon>
        <taxon>Clostridiaceae</taxon>
        <taxon>Clostridium</taxon>
    </lineage>
</organism>
<feature type="transmembrane region" description="Helical" evidence="7">
    <location>
        <begin position="280"/>
        <end position="302"/>
    </location>
</feature>
<feature type="transmembrane region" description="Helical" evidence="7">
    <location>
        <begin position="200"/>
        <end position="222"/>
    </location>
</feature>
<proteinExistence type="inferred from homology"/>
<feature type="transmembrane region" description="Helical" evidence="7">
    <location>
        <begin position="362"/>
        <end position="381"/>
    </location>
</feature>
<sequence length="1033" mass="111912">MRKILKMRWLLFVVWIISLALSITYSPDLNKVLRSKGQQYLSSDTPSVKADNILKKMDKTSGNTDIIVFNSKNKLSSSNMDSIEGGINSIKSHKSSLGISNLIDPFNIPSIKSKLISKDKKTLMITFKLNKKGREVKDIKNEINNKLSNVKVSHYLTGTDFISDDYMRTVSTGVDKSALLTIFFILIVLIILFRSVITPIISLLAVGISYLVSYAIVGQLVYRFDYPISSLTQLVLVLILFGIGTDYNILLFNRFKEEMSHSASIDEAIISTYKTAGKTIAFSILTVFVAFLSLTLAKFGLYRSANCVAIAVIVLLLEILTFTPIIMKILGKKLFWPSKKITSHGENKLWAKGAAFSVKKPILVSSIIILILIPIVCFNTQKFSYDTVNELGSSVDSVKGFNLITNNFGKGEALTTTVVIDNGKPMDNNNAFTVIDSLTNKLKNIKGVKSVSSITQPLSDPIDSLYLGSQTKTVSGGLSKSKNGVDTINTGIGKINESLNSVNLNNLSKTDALVTGTGKVQNGLNAVTSVLKQINSGISNGADGADKIAAGIVKAKSGIDTISKYTKQLSDNLAIIQKGYSDLGNAIPNVTELQQAVRQMNDLMVLLSKNYGFSNDKSFQGVEAFYSNINAGLSKLNSGLSTFKQNYTRLTSGLSEVTSNLNQINAKQNELSNGLAQLENGSAALSNGLKKGSAGQNMVIENMDKLNSGLSQVKAGQTQLNSMLNKLGSSVPELKDALNKSSNGLSQISNGLSKTNNYMQELNNSNDFFAPKETFSNASIKEALDMYMSKNRTITKLTIVLDADPYSAKAMNTSKEINDTIPSVLKGTVLKNAKFGTSGTSASDYDLNQTATGDLNTMKVIVLVSIFVILLVVIKSPLISFYISAALMAAYYISSSVLNFVVFNIFKLDGVSWNVPFFSFVMIVALGVDYSIFLMMRFKEYKDIDAKEAIVLASKHIGTVVMSAALILGGTFITLVPAGVKLLTQLAIAVVVGLIALSIILLPLFLPALIALPAAIKNISKKKSNSYKEDISA</sequence>
<dbReference type="Proteomes" id="UP001623592">
    <property type="component" value="Unassembled WGS sequence"/>
</dbReference>
<feature type="transmembrane region" description="Helical" evidence="7">
    <location>
        <begin position="234"/>
        <end position="252"/>
    </location>
</feature>
<evidence type="ECO:0000259" key="8">
    <source>
        <dbReference type="PROSITE" id="PS50156"/>
    </source>
</evidence>
<evidence type="ECO:0000256" key="6">
    <source>
        <dbReference type="ARBA" id="ARBA00023136"/>
    </source>
</evidence>
<dbReference type="PANTHER" id="PTHR33406">
    <property type="entry name" value="MEMBRANE PROTEIN MJ1562-RELATED"/>
    <property type="match status" value="1"/>
</dbReference>
<feature type="transmembrane region" description="Helical" evidence="7">
    <location>
        <begin position="917"/>
        <end position="936"/>
    </location>
</feature>
<reference evidence="9 10" key="1">
    <citation type="submission" date="2024-11" db="EMBL/GenBank/DDBJ databases">
        <authorList>
            <person name="Heng Y.C."/>
            <person name="Lim A.C.H."/>
            <person name="Lee J.K.Y."/>
            <person name="Kittelmann S."/>
        </authorList>
    </citation>
    <scope>NUCLEOTIDE SEQUENCE [LARGE SCALE GENOMIC DNA]</scope>
    <source>
        <strain evidence="9 10">WILCCON 0114</strain>
    </source>
</reference>